<keyword evidence="1" id="KW-1133">Transmembrane helix</keyword>
<dbReference type="Proteomes" id="UP000580250">
    <property type="component" value="Unassembled WGS sequence"/>
</dbReference>
<comment type="caution">
    <text evidence="2">The sequence shown here is derived from an EMBL/GenBank/DDBJ whole genome shotgun (WGS) entry which is preliminary data.</text>
</comment>
<organism evidence="2 3">
    <name type="scientific">Meloidogyne enterolobii</name>
    <name type="common">Root-knot nematode worm</name>
    <name type="synonym">Meloidogyne mayaguensis</name>
    <dbReference type="NCBI Taxonomy" id="390850"/>
    <lineage>
        <taxon>Eukaryota</taxon>
        <taxon>Metazoa</taxon>
        <taxon>Ecdysozoa</taxon>
        <taxon>Nematoda</taxon>
        <taxon>Chromadorea</taxon>
        <taxon>Rhabditida</taxon>
        <taxon>Tylenchina</taxon>
        <taxon>Tylenchomorpha</taxon>
        <taxon>Tylenchoidea</taxon>
        <taxon>Meloidogynidae</taxon>
        <taxon>Meloidogyninae</taxon>
        <taxon>Meloidogyne</taxon>
    </lineage>
</organism>
<keyword evidence="1" id="KW-0812">Transmembrane</keyword>
<evidence type="ECO:0000256" key="1">
    <source>
        <dbReference type="SAM" id="Phobius"/>
    </source>
</evidence>
<dbReference type="AlphaFoldDB" id="A0A6V7WFH4"/>
<reference evidence="2 3" key="1">
    <citation type="submission" date="2020-08" db="EMBL/GenBank/DDBJ databases">
        <authorList>
            <person name="Koutsovoulos G."/>
            <person name="Danchin GJ E."/>
        </authorList>
    </citation>
    <scope>NUCLEOTIDE SEQUENCE [LARGE SCALE GENOMIC DNA]</scope>
</reference>
<protein>
    <submittedName>
        <fullName evidence="2">Uncharacterized protein</fullName>
    </submittedName>
</protein>
<gene>
    <name evidence="2" type="ORF">MENT_LOCUS38205</name>
</gene>
<name>A0A6V7WFH4_MELEN</name>
<accession>A0A6V7WFH4</accession>
<sequence>MDPKFIHFKYGIFYSSFHIFIFPMAIPILASIVQTFLLLICFLSANKIMWEQHF</sequence>
<feature type="transmembrane region" description="Helical" evidence="1">
    <location>
        <begin position="20"/>
        <end position="45"/>
    </location>
</feature>
<proteinExistence type="predicted"/>
<evidence type="ECO:0000313" key="2">
    <source>
        <dbReference type="EMBL" id="CAD2185757.1"/>
    </source>
</evidence>
<keyword evidence="1" id="KW-0472">Membrane</keyword>
<evidence type="ECO:0000313" key="3">
    <source>
        <dbReference type="Proteomes" id="UP000580250"/>
    </source>
</evidence>
<dbReference type="EMBL" id="CAJEWN010000559">
    <property type="protein sequence ID" value="CAD2185757.1"/>
    <property type="molecule type" value="Genomic_DNA"/>
</dbReference>